<dbReference type="CDD" id="cd20401">
    <property type="entry name" value="Tudor_AtPTM-like"/>
    <property type="match status" value="1"/>
</dbReference>
<evidence type="ECO:0000256" key="5">
    <source>
        <dbReference type="ARBA" id="ARBA00023242"/>
    </source>
</evidence>
<protein>
    <submittedName>
        <fullName evidence="10">Uncharacterized protein</fullName>
    </submittedName>
</protein>
<feature type="region of interest" description="Disordered" evidence="7">
    <location>
        <begin position="1465"/>
        <end position="1497"/>
    </location>
</feature>
<evidence type="ECO:0000256" key="1">
    <source>
        <dbReference type="ARBA" id="ARBA00004123"/>
    </source>
</evidence>
<dbReference type="EMBL" id="WJXA01000001">
    <property type="protein sequence ID" value="KAF7154529.1"/>
    <property type="molecule type" value="Genomic_DNA"/>
</dbReference>
<keyword evidence="4" id="KW-0862">Zinc</keyword>
<dbReference type="Gene3D" id="3.30.40.10">
    <property type="entry name" value="Zinc/RING finger domain, C3HC4 (zinc finger)"/>
    <property type="match status" value="2"/>
</dbReference>
<dbReference type="Pfam" id="PF02791">
    <property type="entry name" value="DDT"/>
    <property type="match status" value="1"/>
</dbReference>
<evidence type="ECO:0000313" key="10">
    <source>
        <dbReference type="EMBL" id="KAF7154529.1"/>
    </source>
</evidence>
<dbReference type="InterPro" id="IPR011011">
    <property type="entry name" value="Znf_FYVE_PHD"/>
</dbReference>
<dbReference type="GO" id="GO:0000785">
    <property type="term" value="C:chromatin"/>
    <property type="evidence" value="ECO:0007669"/>
    <property type="project" value="UniProtKB-ARBA"/>
</dbReference>
<evidence type="ECO:0000256" key="6">
    <source>
        <dbReference type="PROSITE-ProRule" id="PRU00146"/>
    </source>
</evidence>
<gene>
    <name evidence="10" type="ORF">RHSIM_Rhsim01G0209200</name>
</gene>
<dbReference type="SMART" id="SM00571">
    <property type="entry name" value="DDT"/>
    <property type="match status" value="1"/>
</dbReference>
<dbReference type="InterPro" id="IPR018501">
    <property type="entry name" value="DDT_dom"/>
</dbReference>
<name>A0A834M079_RHOSS</name>
<sequence>METVAIRSERRGRKRRRHDVQNGVADRQVKKQAVGIMLRALVGRYVMKEFGGNGIFLGKVVHYDTGLYRVEYEDGDCEDLESAEVTEILFEDGDVGDDLKLRKKKLDELLAKKDVKDNGKVEEGIANVSVNVVDRVEASSLCERVEASSPSGLSNDDGDSDNGDDADSSSDSCEHARHQDSSSEVSAPVVPPPELPPSSGSIGVPEEYVSHLFSVYGFLRSFSIRLFLSPFELDDFVGSLNGHVPNTLLDAIHLALMRALRRHLQMLSSDGSDLASKCLRLADWNLLDTLTWPAYLVRYLMVMGYANGPEWKGFYTDVLEKDYYTLSVARKLMVLQILCDDVLDSEELRAEIDMREESEVGINSDAVATVGSESGPRRVHPRYSKTSACRDEESVAIMVEPRGTRSSSKPSFLGVKGSDTNVDADAVNDGNSDECRLCGMDGTLLCCDGCPSAYHSRCIGVTKMFIPEGAWYCPECIIDKTGPTLGRGTSLRGAEVFGVDSYGQVFLGTCNHLLVYVSGSLVPILLCLVSFVDMLISTVLAGLLCYSPYNWLRVSIKSEPCLRYYNMKDIPKVLQALHSSLHHILVYSEICRGVSQYWGIQNDILPRLETIKMFEQSATIQNDVEHCNALFTLSSKGSHEILDPAEGENLPSCKTDNRVRDVVVQSLESHKVLGFNKSSLDTIIQPKHPSQQRSGDILAKQVCLLKNTELSEQSKVDCTIYSGSVMQQADSSDLTHQSLSGKPSFIDSGTCTSGNSNGSYGGQVSGIHVAVNNTHSQTKEGGGRVSGRRYKNSSDGYLYMGSHFKPQAYVNHYTHGDFAASAAAKLAILLPEENQVSGSQASDKRKKVVAANNMLQVKAFSSAAIRFFWPNCEKKLVEVPRERCGWCLSCKAAVSCKKGCLLNAAVSNAIKGAMKIIAGLRTLKNGEGSLPGIATYVIFMEESLCGLTVGLFRSATYRKQWRKQVEKATTCSEVKVLLLELEENIRAVAVSGDWYKLVDDWSDESSVIQSATFAAGSSQKRGPSRRRGRKRFAAISEVTSDDCLDDSTDVNWWRGGMLSKLILQKGLLPCSLVKKAARQGGYRKIPGVHYSEGSEVPKRSRQHVWRAAVEMSKNAAQLAFQVRYLDLHVRWSDLVCPEQNLQEGKGPETEASAFRNAFVRDKKNVGDKIMYGVVFEKQKHLPSRVMKNLIELDQSQEGIEKYWFSEVHIPLYLIKEYEEKLEKKDVPFADKIVNAVSKLKKRQLKASRILSIADHAKCTISSTIHENGGVKLLMTCKQCDHAKTLPQTKKANESPTSPLLLLGQESHNAVTVGKGAKRKSFNQPVPPPVPAVGLLASSLEMKSATPDSSSAQKNQRKLCSWGLIWKKNKSEDGTKFRLEEDIILRGNKHMTWSGPVCHLCNKPYNSDLTYIRCETCKNWYHAEAVELDESKISELMGFKCCRCRRIRTPVCPYMDPENKKKIEAKRPRTRAAPKAMNSGLESDSGNISEPPTELESNPKIMPKAEKVGHVQKEDPRFFPGLKVEQFTEQNKHNDVEWSIVKATASETGTQKLTFRRLIKNGHNVDGTTATNPSQTEFSYPKMLPKTEEVVNAGKGDPCLLSPSKVEQFSENNLEMDSEWYTATATASGTGPQKLPVRRHIKTENNVEVLSRVELSMPIEQNLPNSIEESFSPNAEWDLSENGFEDDTLVDYEGLNHEDVEFEPQTYFSFTELLVSDDGGRLDEVDASGFVMGGWENSSGISRDGYLEQCGTGTDSAPCHKCSRKDPCPDLSCEICGLSMHTDCVPGVEQSSWEGNWSELPELECFVHVPNLLSGDKTVLLHGKFLSSDTILFLTNANFLEIGFPIIVLKELFPGSSSYQDPLDNEILATLKAVKIKLP</sequence>
<evidence type="ECO:0000256" key="4">
    <source>
        <dbReference type="ARBA" id="ARBA00022833"/>
    </source>
</evidence>
<dbReference type="GO" id="GO:0008270">
    <property type="term" value="F:zinc ion binding"/>
    <property type="evidence" value="ECO:0007669"/>
    <property type="project" value="UniProtKB-KW"/>
</dbReference>
<evidence type="ECO:0000259" key="8">
    <source>
        <dbReference type="PROSITE" id="PS50016"/>
    </source>
</evidence>
<dbReference type="Pfam" id="PF24294">
    <property type="entry name" value="Chromo_PTM"/>
    <property type="match status" value="1"/>
</dbReference>
<dbReference type="PROSITE" id="PS50016">
    <property type="entry name" value="ZF_PHD_2"/>
    <property type="match status" value="1"/>
</dbReference>
<feature type="compositionally biased region" description="Polar residues" evidence="7">
    <location>
        <begin position="1479"/>
        <end position="1489"/>
    </location>
</feature>
<evidence type="ECO:0000313" key="11">
    <source>
        <dbReference type="Proteomes" id="UP000626092"/>
    </source>
</evidence>
<dbReference type="InterPro" id="IPR013083">
    <property type="entry name" value="Znf_RING/FYVE/PHD"/>
</dbReference>
<dbReference type="OrthoDB" id="784962at2759"/>
<evidence type="ECO:0000256" key="2">
    <source>
        <dbReference type="ARBA" id="ARBA00022723"/>
    </source>
</evidence>
<evidence type="ECO:0000256" key="3">
    <source>
        <dbReference type="ARBA" id="ARBA00022771"/>
    </source>
</evidence>
<organism evidence="10 11">
    <name type="scientific">Rhododendron simsii</name>
    <name type="common">Sims's rhododendron</name>
    <dbReference type="NCBI Taxonomy" id="118357"/>
    <lineage>
        <taxon>Eukaryota</taxon>
        <taxon>Viridiplantae</taxon>
        <taxon>Streptophyta</taxon>
        <taxon>Embryophyta</taxon>
        <taxon>Tracheophyta</taxon>
        <taxon>Spermatophyta</taxon>
        <taxon>Magnoliopsida</taxon>
        <taxon>eudicotyledons</taxon>
        <taxon>Gunneridae</taxon>
        <taxon>Pentapetalae</taxon>
        <taxon>asterids</taxon>
        <taxon>Ericales</taxon>
        <taxon>Ericaceae</taxon>
        <taxon>Ericoideae</taxon>
        <taxon>Rhodoreae</taxon>
        <taxon>Rhododendron</taxon>
    </lineage>
</organism>
<dbReference type="SMART" id="SM00249">
    <property type="entry name" value="PHD"/>
    <property type="match status" value="3"/>
</dbReference>
<comment type="caution">
    <text evidence="10">The sequence shown here is derived from an EMBL/GenBank/DDBJ whole genome shotgun (WGS) entry which is preliminary data.</text>
</comment>
<keyword evidence="3 6" id="KW-0863">Zinc-finger</keyword>
<feature type="domain" description="DDT" evidence="9">
    <location>
        <begin position="206"/>
        <end position="266"/>
    </location>
</feature>
<dbReference type="InterPro" id="IPR047365">
    <property type="entry name" value="Tudor_AtPTM-like"/>
</dbReference>
<dbReference type="InterPro" id="IPR019787">
    <property type="entry name" value="Znf_PHD-finger"/>
</dbReference>
<dbReference type="Pfam" id="PF21743">
    <property type="entry name" value="PTM_DIR17_Tudor"/>
    <property type="match status" value="1"/>
</dbReference>
<dbReference type="InterPro" id="IPR019786">
    <property type="entry name" value="Zinc_finger_PHD-type_CS"/>
</dbReference>
<dbReference type="PANTHER" id="PTHR46508:SF1">
    <property type="entry name" value="PHD FINGER FAMILY PROTEIN"/>
    <property type="match status" value="1"/>
</dbReference>
<keyword evidence="5" id="KW-0539">Nucleus</keyword>
<dbReference type="InterPro" id="IPR056618">
    <property type="entry name" value="Chromo_PTM"/>
</dbReference>
<evidence type="ECO:0000256" key="7">
    <source>
        <dbReference type="SAM" id="MobiDB-lite"/>
    </source>
</evidence>
<dbReference type="PROSITE" id="PS50827">
    <property type="entry name" value="DDT"/>
    <property type="match status" value="1"/>
</dbReference>
<dbReference type="PANTHER" id="PTHR46508">
    <property type="entry name" value="PHD FINGER FAMILY PROTEIN"/>
    <property type="match status" value="1"/>
</dbReference>
<reference evidence="10" key="1">
    <citation type="submission" date="2019-11" db="EMBL/GenBank/DDBJ databases">
        <authorList>
            <person name="Liu Y."/>
            <person name="Hou J."/>
            <person name="Li T.-Q."/>
            <person name="Guan C.-H."/>
            <person name="Wu X."/>
            <person name="Wu H.-Z."/>
            <person name="Ling F."/>
            <person name="Zhang R."/>
            <person name="Shi X.-G."/>
            <person name="Ren J.-P."/>
            <person name="Chen E.-F."/>
            <person name="Sun J.-M."/>
        </authorList>
    </citation>
    <scope>NUCLEOTIDE SEQUENCE</scope>
    <source>
        <strain evidence="10">Adult_tree_wgs_1</strain>
        <tissue evidence="10">Leaves</tissue>
    </source>
</reference>
<dbReference type="CDD" id="cd15532">
    <property type="entry name" value="PHD2_CHD_II"/>
    <property type="match status" value="1"/>
</dbReference>
<dbReference type="Proteomes" id="UP000626092">
    <property type="component" value="Unassembled WGS sequence"/>
</dbReference>
<dbReference type="GO" id="GO:0005634">
    <property type="term" value="C:nucleus"/>
    <property type="evidence" value="ECO:0007669"/>
    <property type="project" value="UniProtKB-SubCell"/>
</dbReference>
<evidence type="ECO:0000259" key="9">
    <source>
        <dbReference type="PROSITE" id="PS50827"/>
    </source>
</evidence>
<dbReference type="InterPro" id="IPR028942">
    <property type="entry name" value="WHIM1_dom"/>
</dbReference>
<dbReference type="PROSITE" id="PS01359">
    <property type="entry name" value="ZF_PHD_1"/>
    <property type="match status" value="1"/>
</dbReference>
<comment type="subcellular location">
    <subcellularLocation>
        <location evidence="1">Nucleus</location>
    </subcellularLocation>
</comment>
<feature type="compositionally biased region" description="Basic and acidic residues" evidence="7">
    <location>
        <begin position="172"/>
        <end position="181"/>
    </location>
</feature>
<keyword evidence="11" id="KW-1185">Reference proteome</keyword>
<dbReference type="SUPFAM" id="SSF57903">
    <property type="entry name" value="FYVE/PHD zinc finger"/>
    <property type="match status" value="2"/>
</dbReference>
<keyword evidence="2" id="KW-0479">Metal-binding</keyword>
<proteinExistence type="predicted"/>
<feature type="domain" description="PHD-type" evidence="8">
    <location>
        <begin position="432"/>
        <end position="479"/>
    </location>
</feature>
<dbReference type="Pfam" id="PF15612">
    <property type="entry name" value="WHIM1"/>
    <property type="match status" value="1"/>
</dbReference>
<dbReference type="InterPro" id="IPR001965">
    <property type="entry name" value="Znf_PHD"/>
</dbReference>
<dbReference type="Pfam" id="PF00628">
    <property type="entry name" value="PHD"/>
    <property type="match status" value="1"/>
</dbReference>
<feature type="compositionally biased region" description="Acidic residues" evidence="7">
    <location>
        <begin position="156"/>
        <end position="168"/>
    </location>
</feature>
<accession>A0A834M079</accession>
<feature type="region of interest" description="Disordered" evidence="7">
    <location>
        <begin position="145"/>
        <end position="200"/>
    </location>
</feature>
<feature type="region of interest" description="Disordered" evidence="7">
    <location>
        <begin position="1"/>
        <end position="21"/>
    </location>
</feature>